<comment type="similarity">
    <text evidence="11">Belongs to the glycosyltransferase 51 family.</text>
</comment>
<dbReference type="STRING" id="1470434.AZF00_18380"/>
<dbReference type="PANTHER" id="PTHR30400">
    <property type="entry name" value="MONOFUNCTIONAL BIOSYNTHETIC PEPTIDOGLYCAN TRANSGLYCOSYLASE"/>
    <property type="match status" value="1"/>
</dbReference>
<dbReference type="Pfam" id="PF00912">
    <property type="entry name" value="Transgly"/>
    <property type="match status" value="1"/>
</dbReference>
<evidence type="ECO:0000256" key="5">
    <source>
        <dbReference type="ARBA" id="ARBA00022692"/>
    </source>
</evidence>
<dbReference type="NCBIfam" id="TIGR02070">
    <property type="entry name" value="mono_pep_trsgly"/>
    <property type="match status" value="1"/>
</dbReference>
<evidence type="ECO:0000256" key="10">
    <source>
        <dbReference type="ARBA" id="ARBA00023316"/>
    </source>
</evidence>
<comment type="function">
    <text evidence="11">Peptidoglycan polymerase that catalyzes glycan chain elongation from lipid-linked precursors.</text>
</comment>
<dbReference type="InterPro" id="IPR011812">
    <property type="entry name" value="Pep_trsgly"/>
</dbReference>
<evidence type="ECO:0000256" key="3">
    <source>
        <dbReference type="ARBA" id="ARBA00022676"/>
    </source>
</evidence>
<evidence type="ECO:0000313" key="13">
    <source>
        <dbReference type="EMBL" id="AMO70150.1"/>
    </source>
</evidence>
<dbReference type="InterPro" id="IPR023346">
    <property type="entry name" value="Lysozyme-like_dom_sf"/>
</dbReference>
<dbReference type="RefSeq" id="WP_062384648.1">
    <property type="nucleotide sequence ID" value="NZ_CP014544.1"/>
</dbReference>
<dbReference type="GO" id="GO:0009252">
    <property type="term" value="P:peptidoglycan biosynthetic process"/>
    <property type="evidence" value="ECO:0007669"/>
    <property type="project" value="UniProtKB-UniRule"/>
</dbReference>
<feature type="transmembrane region" description="Helical" evidence="11">
    <location>
        <begin position="12"/>
        <end position="32"/>
    </location>
</feature>
<keyword evidence="2 11" id="KW-0997">Cell inner membrane</keyword>
<dbReference type="GO" id="GO:0071555">
    <property type="term" value="P:cell wall organization"/>
    <property type="evidence" value="ECO:0007669"/>
    <property type="project" value="UniProtKB-KW"/>
</dbReference>
<comment type="subcellular location">
    <subcellularLocation>
        <location evidence="11">Cell inner membrane</location>
        <topology evidence="11">Single-pass membrane protein</topology>
    </subcellularLocation>
</comment>
<keyword evidence="5 11" id="KW-0812">Transmembrane</keyword>
<dbReference type="EC" id="2.4.99.28" evidence="11"/>
<evidence type="ECO:0000256" key="7">
    <source>
        <dbReference type="ARBA" id="ARBA00022984"/>
    </source>
</evidence>
<dbReference type="GO" id="GO:0008360">
    <property type="term" value="P:regulation of cell shape"/>
    <property type="evidence" value="ECO:0007669"/>
    <property type="project" value="UniProtKB-KW"/>
</dbReference>
<keyword evidence="4 11" id="KW-0808">Transferase</keyword>
<evidence type="ECO:0000313" key="14">
    <source>
        <dbReference type="Proteomes" id="UP000074119"/>
    </source>
</evidence>
<comment type="catalytic activity">
    <reaction evidence="11">
        <text>[GlcNAc-(1-&gt;4)-Mur2Ac(oyl-L-Ala-gamma-D-Glu-L-Lys-D-Ala-D-Ala)](n)-di-trans,octa-cis-undecaprenyl diphosphate + beta-D-GlcNAc-(1-&gt;4)-Mur2Ac(oyl-L-Ala-gamma-D-Glu-L-Lys-D-Ala-D-Ala)-di-trans,octa-cis-undecaprenyl diphosphate = [GlcNAc-(1-&gt;4)-Mur2Ac(oyl-L-Ala-gamma-D-Glu-L-Lys-D-Ala-D-Ala)](n+1)-di-trans,octa-cis-undecaprenyl diphosphate + di-trans,octa-cis-undecaprenyl diphosphate + H(+)</text>
        <dbReference type="Rhea" id="RHEA:23708"/>
        <dbReference type="Rhea" id="RHEA-COMP:9602"/>
        <dbReference type="Rhea" id="RHEA-COMP:9603"/>
        <dbReference type="ChEBI" id="CHEBI:15378"/>
        <dbReference type="ChEBI" id="CHEBI:58405"/>
        <dbReference type="ChEBI" id="CHEBI:60033"/>
        <dbReference type="ChEBI" id="CHEBI:78435"/>
        <dbReference type="EC" id="2.4.99.28"/>
    </reaction>
</comment>
<dbReference type="InterPro" id="IPR001264">
    <property type="entry name" value="Glyco_trans_51"/>
</dbReference>
<evidence type="ECO:0000256" key="9">
    <source>
        <dbReference type="ARBA" id="ARBA00023136"/>
    </source>
</evidence>
<accession>A0A127MAA4</accession>
<reference evidence="13 14" key="1">
    <citation type="submission" date="2015-12" db="EMBL/GenBank/DDBJ databases">
        <authorList>
            <person name="Shamseldin A."/>
            <person name="Moawad H."/>
            <person name="Abd El-Rahim W.M."/>
            <person name="Sadowsky M.J."/>
        </authorList>
    </citation>
    <scope>NUCLEOTIDE SEQUENCE [LARGE SCALE GENOMIC DNA]</scope>
    <source>
        <strain evidence="13 14">SM2</strain>
    </source>
</reference>
<dbReference type="SUPFAM" id="SSF53955">
    <property type="entry name" value="Lysozyme-like"/>
    <property type="match status" value="1"/>
</dbReference>
<dbReference type="EMBL" id="CP014544">
    <property type="protein sequence ID" value="AMO70150.1"/>
    <property type="molecule type" value="Genomic_DNA"/>
</dbReference>
<dbReference type="KEGG" id="zal:AZF00_18380"/>
<evidence type="ECO:0000256" key="6">
    <source>
        <dbReference type="ARBA" id="ARBA00022960"/>
    </source>
</evidence>
<dbReference type="InterPro" id="IPR036950">
    <property type="entry name" value="PBP_transglycosylase"/>
</dbReference>
<dbReference type="GO" id="GO:0016763">
    <property type="term" value="F:pentosyltransferase activity"/>
    <property type="evidence" value="ECO:0007669"/>
    <property type="project" value="InterPro"/>
</dbReference>
<evidence type="ECO:0000256" key="2">
    <source>
        <dbReference type="ARBA" id="ARBA00022519"/>
    </source>
</evidence>
<dbReference type="AlphaFoldDB" id="A0A127MAA4"/>
<evidence type="ECO:0000259" key="12">
    <source>
        <dbReference type="Pfam" id="PF00912"/>
    </source>
</evidence>
<dbReference type="GO" id="GO:0009274">
    <property type="term" value="C:peptidoglycan-based cell wall"/>
    <property type="evidence" value="ECO:0007669"/>
    <property type="project" value="InterPro"/>
</dbReference>
<evidence type="ECO:0000256" key="1">
    <source>
        <dbReference type="ARBA" id="ARBA00022475"/>
    </source>
</evidence>
<evidence type="ECO:0000256" key="11">
    <source>
        <dbReference type="HAMAP-Rule" id="MF_00766"/>
    </source>
</evidence>
<keyword evidence="6 11" id="KW-0133">Cell shape</keyword>
<gene>
    <name evidence="11 13" type="primary">mtgA</name>
    <name evidence="13" type="ORF">AZF00_18380</name>
</gene>
<sequence>MAKKSGFARLLWRSLLILVVFSVALVLPFRWIDPPISMVMLERSWQQRGNNYQLDKRWLSWNEIPRHAALAAVVSEDQNFPNHYGFDIKAIQKAFAERERRGSLRGASTISQQVARNMYLWTGRSWLRKGLEVWFTGLVELCWPKQRILEIYLNIAEWGDGVFGIGAASRHHFGINASQLTHWQSALLASSLPSPLKYNPAAPAPHLIARANWNLGQQRKLGGRSWLASLE</sequence>
<keyword evidence="3 11" id="KW-0328">Glycosyltransferase</keyword>
<organism evidence="13 14">
    <name type="scientific">Zhongshania aliphaticivorans</name>
    <dbReference type="NCBI Taxonomy" id="1470434"/>
    <lineage>
        <taxon>Bacteria</taxon>
        <taxon>Pseudomonadati</taxon>
        <taxon>Pseudomonadota</taxon>
        <taxon>Gammaproteobacteria</taxon>
        <taxon>Cellvibrionales</taxon>
        <taxon>Spongiibacteraceae</taxon>
        <taxon>Zhongshania</taxon>
    </lineage>
</organism>
<dbReference type="HAMAP" id="MF_00766">
    <property type="entry name" value="PGT_MtgA"/>
    <property type="match status" value="1"/>
</dbReference>
<evidence type="ECO:0000256" key="8">
    <source>
        <dbReference type="ARBA" id="ARBA00022989"/>
    </source>
</evidence>
<dbReference type="UniPathway" id="UPA00219"/>
<comment type="pathway">
    <text evidence="11">Cell wall biogenesis; peptidoglycan biosynthesis.</text>
</comment>
<proteinExistence type="inferred from homology"/>
<dbReference type="GO" id="GO:0008955">
    <property type="term" value="F:peptidoglycan glycosyltransferase activity"/>
    <property type="evidence" value="ECO:0007669"/>
    <property type="project" value="UniProtKB-UniRule"/>
</dbReference>
<feature type="domain" description="Glycosyl transferase family 51" evidence="12">
    <location>
        <begin position="52"/>
        <end position="216"/>
    </location>
</feature>
<keyword evidence="1 11" id="KW-1003">Cell membrane</keyword>
<dbReference type="Proteomes" id="UP000074119">
    <property type="component" value="Chromosome"/>
</dbReference>
<keyword evidence="10 11" id="KW-0961">Cell wall biogenesis/degradation</keyword>
<keyword evidence="7 11" id="KW-0573">Peptidoglycan synthesis</keyword>
<dbReference type="GO" id="GO:0005886">
    <property type="term" value="C:plasma membrane"/>
    <property type="evidence" value="ECO:0007669"/>
    <property type="project" value="UniProtKB-SubCell"/>
</dbReference>
<evidence type="ECO:0000256" key="4">
    <source>
        <dbReference type="ARBA" id="ARBA00022679"/>
    </source>
</evidence>
<dbReference type="PANTHER" id="PTHR30400:SF0">
    <property type="entry name" value="BIOSYNTHETIC PEPTIDOGLYCAN TRANSGLYCOSYLASE"/>
    <property type="match status" value="1"/>
</dbReference>
<keyword evidence="8 11" id="KW-1133">Transmembrane helix</keyword>
<keyword evidence="9 11" id="KW-0472">Membrane</keyword>
<dbReference type="Gene3D" id="1.10.3810.10">
    <property type="entry name" value="Biosynthetic peptidoglycan transglycosylase-like"/>
    <property type="match status" value="1"/>
</dbReference>
<name>A0A127MAA4_9GAMM</name>
<protein>
    <recommendedName>
        <fullName evidence="11">Biosynthetic peptidoglycan transglycosylase</fullName>
        <ecNumber evidence="11">2.4.99.28</ecNumber>
    </recommendedName>
    <alternativeName>
        <fullName evidence="11">Glycan polymerase</fullName>
    </alternativeName>
    <alternativeName>
        <fullName evidence="11">Peptidoglycan glycosyltransferase MtgA</fullName>
        <shortName evidence="11">PGT</shortName>
    </alternativeName>
</protein>